<feature type="region of interest" description="Disordered" evidence="1">
    <location>
        <begin position="57"/>
        <end position="80"/>
    </location>
</feature>
<dbReference type="VEuPathDB" id="FungiDB:C4_04040W_A"/>
<evidence type="ECO:0000256" key="1">
    <source>
        <dbReference type="SAM" id="MobiDB-lite"/>
    </source>
</evidence>
<reference evidence="4 5" key="3">
    <citation type="journal article" date="2013" name="Genome Biol.">
        <title>Assembly of a phased diploid Candida albicans genome facilitates allele-specific measurements and provides a simple model for repeat and indel structure.</title>
        <authorList>
            <person name="Muzzey D."/>
            <person name="Schwartz K."/>
            <person name="Weissman J.S."/>
            <person name="Sherlock G."/>
        </authorList>
    </citation>
    <scope>NUCLEOTIDE SEQUENCE [LARGE SCALE GENOMIC DNA]</scope>
    <source>
        <strain evidence="5">SC5314 / ATCC MYA-2876</strain>
    </source>
</reference>
<feature type="compositionally biased region" description="Basic residues" evidence="1">
    <location>
        <begin position="57"/>
        <end position="66"/>
    </location>
</feature>
<dbReference type="EMBL" id="CP017626">
    <property type="protein sequence ID" value="AOW29154.1"/>
    <property type="molecule type" value="Genomic_DNA"/>
</dbReference>
<accession>A0A1D8PLZ3</accession>
<organism evidence="4 5">
    <name type="scientific">Candida albicans (strain SC5314 / ATCC MYA-2876)</name>
    <name type="common">Yeast</name>
    <dbReference type="NCBI Taxonomy" id="237561"/>
    <lineage>
        <taxon>Eukaryota</taxon>
        <taxon>Fungi</taxon>
        <taxon>Dikarya</taxon>
        <taxon>Ascomycota</taxon>
        <taxon>Saccharomycotina</taxon>
        <taxon>Pichiomycetes</taxon>
        <taxon>Debaryomycetaceae</taxon>
        <taxon>Candida/Lodderomyces clade</taxon>
        <taxon>Candida</taxon>
    </lineage>
</organism>
<sequence length="138" mass="15968">MEFLVLAIIGATYASVLFEPSAQSVRNMRRVNNRSTYTNVNSFKRKIKRSSKIKLARPKVKNRKNRMQWQPEQTIATSTAFNMTPEQRAAGARPHKTANTVCFNESYSNEEPPPYSAREKGSRRKKLKLKLRSFFKIN</sequence>
<dbReference type="AlphaFoldDB" id="A0A1D8PLZ3"/>
<dbReference type="RefSeq" id="XP_717109.2">
    <property type="nucleotide sequence ID" value="XM_712016.2"/>
</dbReference>
<feature type="compositionally biased region" description="Polar residues" evidence="1">
    <location>
        <begin position="67"/>
        <end position="80"/>
    </location>
</feature>
<evidence type="ECO:0000313" key="4">
    <source>
        <dbReference type="EMBL" id="AOW29154.1"/>
    </source>
</evidence>
<feature type="signal peptide" evidence="2">
    <location>
        <begin position="1"/>
        <end position="18"/>
    </location>
</feature>
<gene>
    <name evidence="4" type="ordered locus">CAALFM_C404040WA</name>
    <name evidence="3" type="ordered locus">orf19.12766</name>
</gene>
<protein>
    <submittedName>
        <fullName evidence="4">Uncharacterized protein</fullName>
    </submittedName>
</protein>
<dbReference type="GeneID" id="3641213"/>
<dbReference type="InParanoid" id="A0A1D8PLZ3"/>
<dbReference type="Proteomes" id="UP000000559">
    <property type="component" value="Chromosome 4"/>
</dbReference>
<dbReference type="OrthoDB" id="10446342at2759"/>
<dbReference type="KEGG" id="cal:CAALFM_C404040WA"/>
<feature type="chain" id="PRO_5009111160" evidence="2">
    <location>
        <begin position="19"/>
        <end position="138"/>
    </location>
</feature>
<reference evidence="4 5" key="1">
    <citation type="journal article" date="2004" name="Proc. Natl. Acad. Sci. U.S.A.">
        <title>The diploid genome sequence of Candida albicans.</title>
        <authorList>
            <person name="Jones T."/>
            <person name="Federspiel N.A."/>
            <person name="Chibana H."/>
            <person name="Dungan J."/>
            <person name="Kalman S."/>
            <person name="Magee B.B."/>
            <person name="Newport G."/>
            <person name="Thorstenson Y.R."/>
            <person name="Agabian N."/>
            <person name="Magee P.T."/>
            <person name="Davis R.W."/>
            <person name="Scherer S."/>
        </authorList>
    </citation>
    <scope>NUCLEOTIDE SEQUENCE [LARGE SCALE GENOMIC DNA]</scope>
    <source>
        <strain evidence="5">SC5314 / ATCC MYA-2876</strain>
    </source>
</reference>
<evidence type="ECO:0000256" key="2">
    <source>
        <dbReference type="SAM" id="SignalP"/>
    </source>
</evidence>
<keyword evidence="5" id="KW-1185">Reference proteome</keyword>
<evidence type="ECO:0000313" key="5">
    <source>
        <dbReference type="Proteomes" id="UP000000559"/>
    </source>
</evidence>
<name>A0A1D8PLZ3_CANAL</name>
<dbReference type="SMR" id="A0A1D8PLZ3"/>
<proteinExistence type="predicted"/>
<keyword evidence="2" id="KW-0732">Signal</keyword>
<feature type="region of interest" description="Disordered" evidence="1">
    <location>
        <begin position="104"/>
        <end position="124"/>
    </location>
</feature>
<reference evidence="4 5" key="2">
    <citation type="journal article" date="2007" name="Genome Biol.">
        <title>Assembly of the Candida albicans genome into sixteen supercontigs aligned on the eight chromosomes.</title>
        <authorList>
            <person name="van het Hoog M."/>
            <person name="Rast T.J."/>
            <person name="Martchenko M."/>
            <person name="Grindle S."/>
            <person name="Dignard D."/>
            <person name="Hogues H."/>
            <person name="Cuomo C."/>
            <person name="Berriman M."/>
            <person name="Scherer S."/>
            <person name="Magee B.B."/>
            <person name="Whiteway M."/>
            <person name="Chibana H."/>
            <person name="Nantel A."/>
            <person name="Magee P.T."/>
        </authorList>
    </citation>
    <scope>GENOME REANNOTATION</scope>
    <source>
        <strain evidence="5">SC5314 / ATCC MYA-2876</strain>
    </source>
</reference>
<evidence type="ECO:0000313" key="3">
    <source>
        <dbReference type="CGD" id="CAL0000201056"/>
    </source>
</evidence>
<dbReference type="CGD" id="CAL0000201056">
    <property type="gene designation" value="orf19.12766"/>
</dbReference>